<dbReference type="Pfam" id="PF04087">
    <property type="entry name" value="DUF389"/>
    <property type="match status" value="1"/>
</dbReference>
<feature type="transmembrane region" description="Helical" evidence="1">
    <location>
        <begin position="245"/>
        <end position="268"/>
    </location>
</feature>
<evidence type="ECO:0000313" key="2">
    <source>
        <dbReference type="EMBL" id="MXG89309.1"/>
    </source>
</evidence>
<keyword evidence="3" id="KW-1185">Reference proteome</keyword>
<keyword evidence="1" id="KW-0472">Membrane</keyword>
<sequence>MLHLRISVPAALTEPVLDVLAKDPAVSSVAVFEGASRLPVGDVVTADLAREGANECIDALRALGAAHEGTVHVDPVPTWVSEAGLDAERRTPGRSTDAVVWAEVTQRAYDETELNWTYLAFMTFATVLASIAVVLDSQILVIGAMVLGPEFVALAAIGVALVRHRTGLVQRAATTLVVGIGFAIAVTTVLSLLARWLGWIVLADITGDRPGTAFIYTPDRWSFVVALIAASAGVLSLTSSKVGGLSGVFISVTTVPAMGNIALGLTFGAWGEVWGSAQQLALNIGGMVLAGWLTLLVQQTFWQRRAARRERLLGIAGG</sequence>
<dbReference type="EMBL" id="WUEK01000003">
    <property type="protein sequence ID" value="MXG89309.1"/>
    <property type="molecule type" value="Genomic_DNA"/>
</dbReference>
<organism evidence="2 3">
    <name type="scientific">Nocardioides flavescens</name>
    <dbReference type="NCBI Taxonomy" id="2691959"/>
    <lineage>
        <taxon>Bacteria</taxon>
        <taxon>Bacillati</taxon>
        <taxon>Actinomycetota</taxon>
        <taxon>Actinomycetes</taxon>
        <taxon>Propionibacteriales</taxon>
        <taxon>Nocardioidaceae</taxon>
        <taxon>Nocardioides</taxon>
    </lineage>
</organism>
<evidence type="ECO:0000256" key="1">
    <source>
        <dbReference type="SAM" id="Phobius"/>
    </source>
</evidence>
<dbReference type="PANTHER" id="PTHR20992">
    <property type="entry name" value="AT15442P-RELATED"/>
    <property type="match status" value="1"/>
</dbReference>
<proteinExistence type="predicted"/>
<accession>A0A6L7EYM5</accession>
<dbReference type="Proteomes" id="UP000473325">
    <property type="component" value="Unassembled WGS sequence"/>
</dbReference>
<reference evidence="2 3" key="1">
    <citation type="submission" date="2019-12" db="EMBL/GenBank/DDBJ databases">
        <authorList>
            <person name="Kun Z."/>
        </authorList>
    </citation>
    <scope>NUCLEOTIDE SEQUENCE [LARGE SCALE GENOMIC DNA]</scope>
    <source>
        <strain evidence="2 3">YIM 123512</strain>
    </source>
</reference>
<feature type="transmembrane region" description="Helical" evidence="1">
    <location>
        <begin position="174"/>
        <end position="201"/>
    </location>
</feature>
<feature type="transmembrane region" description="Helical" evidence="1">
    <location>
        <begin position="141"/>
        <end position="162"/>
    </location>
</feature>
<keyword evidence="1" id="KW-1133">Transmembrane helix</keyword>
<dbReference type="PANTHER" id="PTHR20992:SF9">
    <property type="entry name" value="AT15442P-RELATED"/>
    <property type="match status" value="1"/>
</dbReference>
<comment type="caution">
    <text evidence="2">The sequence shown here is derived from an EMBL/GenBank/DDBJ whole genome shotgun (WGS) entry which is preliminary data.</text>
</comment>
<keyword evidence="1" id="KW-0812">Transmembrane</keyword>
<feature type="transmembrane region" description="Helical" evidence="1">
    <location>
        <begin position="116"/>
        <end position="135"/>
    </location>
</feature>
<evidence type="ECO:0000313" key="3">
    <source>
        <dbReference type="Proteomes" id="UP000473325"/>
    </source>
</evidence>
<dbReference type="AlphaFoldDB" id="A0A6L7EYM5"/>
<feature type="transmembrane region" description="Helical" evidence="1">
    <location>
        <begin position="221"/>
        <end position="238"/>
    </location>
</feature>
<gene>
    <name evidence="2" type="ORF">GRQ65_07075</name>
</gene>
<dbReference type="InterPro" id="IPR005240">
    <property type="entry name" value="DUF389"/>
</dbReference>
<feature type="transmembrane region" description="Helical" evidence="1">
    <location>
        <begin position="280"/>
        <end position="302"/>
    </location>
</feature>
<dbReference type="RefSeq" id="WP_160876543.1">
    <property type="nucleotide sequence ID" value="NZ_WUEK01000003.1"/>
</dbReference>
<protein>
    <submittedName>
        <fullName evidence="2">DUF389 domain-containing protein</fullName>
    </submittedName>
</protein>
<name>A0A6L7EYM5_9ACTN</name>